<gene>
    <name evidence="3" type="ORF">PFL1_06602</name>
</gene>
<organism evidence="3 4">
    <name type="scientific">Pseudozyma flocculosa PF-1</name>
    <dbReference type="NCBI Taxonomy" id="1277687"/>
    <lineage>
        <taxon>Eukaryota</taxon>
        <taxon>Fungi</taxon>
        <taxon>Dikarya</taxon>
        <taxon>Basidiomycota</taxon>
        <taxon>Ustilaginomycotina</taxon>
        <taxon>Ustilaginomycetes</taxon>
        <taxon>Ustilaginales</taxon>
        <taxon>Ustilaginaceae</taxon>
        <taxon>Pseudozyma</taxon>
    </lineage>
</organism>
<dbReference type="AlphaFoldDB" id="A0A061H131"/>
<evidence type="ECO:0000256" key="1">
    <source>
        <dbReference type="SAM" id="MobiDB-lite"/>
    </source>
</evidence>
<feature type="region of interest" description="Disordered" evidence="1">
    <location>
        <begin position="380"/>
        <end position="399"/>
    </location>
</feature>
<protein>
    <recommendedName>
        <fullName evidence="2">DUF6604 domain-containing protein</fullName>
    </recommendedName>
</protein>
<proteinExistence type="predicted"/>
<feature type="compositionally biased region" description="Low complexity" evidence="1">
    <location>
        <begin position="151"/>
        <end position="164"/>
    </location>
</feature>
<accession>A0A061H131</accession>
<dbReference type="InterPro" id="IPR046539">
    <property type="entry name" value="DUF6604"/>
</dbReference>
<dbReference type="PANTHER" id="PTHR38795">
    <property type="entry name" value="DUF6604 DOMAIN-CONTAINING PROTEIN"/>
    <property type="match status" value="1"/>
</dbReference>
<feature type="compositionally biased region" description="Basic residues" evidence="1">
    <location>
        <begin position="165"/>
        <end position="183"/>
    </location>
</feature>
<feature type="region of interest" description="Disordered" evidence="1">
    <location>
        <begin position="886"/>
        <end position="941"/>
    </location>
</feature>
<dbReference type="RefSeq" id="XP_007882335.1">
    <property type="nucleotide sequence ID" value="XM_007884144.1"/>
</dbReference>
<dbReference type="HOGENOM" id="CLU_306317_0_0_1"/>
<evidence type="ECO:0000313" key="3">
    <source>
        <dbReference type="EMBL" id="EPQ25928.1"/>
    </source>
</evidence>
<dbReference type="KEGG" id="pfp:PFL1_06602"/>
<feature type="domain" description="DUF6604" evidence="2">
    <location>
        <begin position="57"/>
        <end position="289"/>
    </location>
</feature>
<dbReference type="Pfam" id="PF20253">
    <property type="entry name" value="DUF6604"/>
    <property type="match status" value="1"/>
</dbReference>
<dbReference type="Proteomes" id="UP000053664">
    <property type="component" value="Unassembled WGS sequence"/>
</dbReference>
<dbReference type="GeneID" id="19320674"/>
<sequence length="941" mass="104669">MGASPTRAASELRSAPAHAAIFADRAHPRQLALSLRQVLGRTVSLGFPCERFTAAENHPAKSISAAHCEQTKPAAQQYKYIVRIPQFVELAQFIADRGYAVPADKLQLVTRCISRRMACLRFYERDGQVCTRHVYFVEVLHKILDIPQSFEQPRSQQQPQQQHSASRKKATRNRKKGKSKKRGTARDAQVGEDVSNENLFGCLELQSNDEEEGDDDDAADDEELHYGVEDSVDEAVCAYLVFYTDLNDIRRFLCLLWSEYRRRKADLVSASIATTTAFLLVEKAFADIQARYRGLFAGPKELLTALASYAVELRTGGPLLDGDGDGGGISGLIYSSYADLGPKAEAWAMAEDYFCIRPWFLFDAWHRDPEAARDVPMTDEDFDHKAAPGSPSPRSQEQRRGLDIHILFTALCDFKSHDALTLEMSRFLRGTEGPSLLLAFELQAFIDINLILRHDKRRARFEAKKCLDKMRDSLDEAKRSRCRLELKVPISNEDGLDAMDELIQKLLRELKSRSTLVDGRESDGEGWSTAARDRFLDRHPVCCGLQAARALFPFRHLGSESTKGSTLPLAGLHLFTTCKVYLSKELKGQKLSWTDTDLILRLHGSKKLFGSDAPPTDLAESSISLMRLYGYTERFINDFLYGSAPRMNKALKMDSPSELGMRLNRLSSTSKFFEVFLAMLHTCRGCADADPGGQLTDDPMQSLYNELVATQPEGAGKNLFVDAISTATAADTTVPIIDGRPNFSRSERKRGPRRRLALVDLVQFQASSLIVGMPDLCFDYVALNTRCSRVFEAVYAALQADRKSLNPDPGYPHNGRSLETVFTTLVIVGGTFSKNRKKGGVLAPMVQRQKEALLRVARAMLDKLTEVGEDAGYHQLYAGLITLGAYTPDEDKEEDEDEGGDEDEDDDGSDIAEAEAGEQLPDEVTTEQSGQTANPGPRASF</sequence>
<feature type="region of interest" description="Disordered" evidence="1">
    <location>
        <begin position="151"/>
        <end position="189"/>
    </location>
</feature>
<dbReference type="PANTHER" id="PTHR38795:SF1">
    <property type="entry name" value="DUF6604 DOMAIN-CONTAINING PROTEIN"/>
    <property type="match status" value="1"/>
</dbReference>
<name>A0A061H131_9BASI</name>
<dbReference type="EMBL" id="KE361649">
    <property type="protein sequence ID" value="EPQ25928.1"/>
    <property type="molecule type" value="Genomic_DNA"/>
</dbReference>
<reference evidence="3 4" key="1">
    <citation type="journal article" date="2013" name="Plant Cell">
        <title>The transition from a phytopathogenic smut ancestor to an anamorphic biocontrol agent deciphered by comparative whole-genome analysis.</title>
        <authorList>
            <person name="Lefebvre F."/>
            <person name="Joly D.L."/>
            <person name="Labbe C."/>
            <person name="Teichmann B."/>
            <person name="Linning R."/>
            <person name="Belzile F."/>
            <person name="Bakkeren G."/>
            <person name="Belanger R.R."/>
        </authorList>
    </citation>
    <scope>NUCLEOTIDE SEQUENCE [LARGE SCALE GENOMIC DNA]</scope>
    <source>
        <strain evidence="3 4">PF-1</strain>
    </source>
</reference>
<evidence type="ECO:0000313" key="4">
    <source>
        <dbReference type="Proteomes" id="UP000053664"/>
    </source>
</evidence>
<feature type="compositionally biased region" description="Acidic residues" evidence="1">
    <location>
        <begin position="888"/>
        <end position="925"/>
    </location>
</feature>
<evidence type="ECO:0000259" key="2">
    <source>
        <dbReference type="Pfam" id="PF20253"/>
    </source>
</evidence>